<evidence type="ECO:0000313" key="2">
    <source>
        <dbReference type="Proteomes" id="UP000066995"/>
    </source>
</evidence>
<accession>W0QBD8</accession>
<dbReference type="Proteomes" id="UP000066995">
    <property type="component" value="Chromosome"/>
</dbReference>
<dbReference type="KEGG" id="mvi:X808_290"/>
<name>W0QBD8_9PAST</name>
<dbReference type="AlphaFoldDB" id="W0QBD8"/>
<keyword evidence="2" id="KW-1185">Reference proteome</keyword>
<dbReference type="HOGENOM" id="CLU_3345572_0_0_6"/>
<protein>
    <submittedName>
        <fullName evidence="1">Uncharacterized protein</fullName>
    </submittedName>
</protein>
<proteinExistence type="predicted"/>
<dbReference type="PATRIC" id="fig|1433287.3.peg.27"/>
<reference evidence="1 2" key="1">
    <citation type="submission" date="2013-12" db="EMBL/GenBank/DDBJ databases">
        <title>Annotation of the Mannheimia varigena USDA-ARS-USMARC-1296 complete genome.</title>
        <authorList>
            <person name="Harhay G.P."/>
            <person name="Clawson M.L."/>
            <person name="Murray R.W."/>
            <person name="Lubbers B.V."/>
            <person name="Heaton M.P."/>
            <person name="Chitko-Mckown C.G."/>
            <person name="Harhay D.M."/>
            <person name="Smith T.P.L."/>
        </authorList>
    </citation>
    <scope>NUCLEOTIDE SEQUENCE [LARGE SCALE GENOMIC DNA]</scope>
    <source>
        <strain evidence="1 2">USDA-ARS-USMARC-1296</strain>
    </source>
</reference>
<organism evidence="1 2">
    <name type="scientific">Mannheimia varigena USDA-ARS-USMARC-1296</name>
    <dbReference type="NCBI Taxonomy" id="1433287"/>
    <lineage>
        <taxon>Bacteria</taxon>
        <taxon>Pseudomonadati</taxon>
        <taxon>Pseudomonadota</taxon>
        <taxon>Gammaproteobacteria</taxon>
        <taxon>Pasteurellales</taxon>
        <taxon>Pasteurellaceae</taxon>
        <taxon>Mannheimia</taxon>
    </lineage>
</organism>
<sequence length="37" mass="4142">MNMHPVMGTVFKNTSLEMIKRLKSAIFLQISTACEGN</sequence>
<dbReference type="EMBL" id="CP006943">
    <property type="protein sequence ID" value="AHG74558.1"/>
    <property type="molecule type" value="Genomic_DNA"/>
</dbReference>
<evidence type="ECO:0000313" key="1">
    <source>
        <dbReference type="EMBL" id="AHG74558.1"/>
    </source>
</evidence>
<gene>
    <name evidence="1" type="ORF">X808_290</name>
</gene>